<comment type="subunit">
    <text evidence="2">Homohexamer.</text>
</comment>
<evidence type="ECO:0000313" key="9">
    <source>
        <dbReference type="Proteomes" id="UP000001549"/>
    </source>
</evidence>
<organism evidence="8 9">
    <name type="scientific">Candidatus Protofrankia datiscae</name>
    <dbReference type="NCBI Taxonomy" id="2716812"/>
    <lineage>
        <taxon>Bacteria</taxon>
        <taxon>Bacillati</taxon>
        <taxon>Actinomycetota</taxon>
        <taxon>Actinomycetes</taxon>
        <taxon>Frankiales</taxon>
        <taxon>Frankiaceae</taxon>
        <taxon>Protofrankia</taxon>
    </lineage>
</organism>
<feature type="binding site" evidence="6">
    <location>
        <position position="87"/>
    </location>
    <ligand>
        <name>a divalent metal cation</name>
        <dbReference type="ChEBI" id="CHEBI:60240"/>
        <label>1</label>
    </ligand>
</feature>
<feature type="compositionally biased region" description="Basic and acidic residues" evidence="7">
    <location>
        <begin position="346"/>
        <end position="356"/>
    </location>
</feature>
<dbReference type="Pfam" id="PF01784">
    <property type="entry name" value="DUF34_NIF3"/>
    <property type="match status" value="1"/>
</dbReference>
<dbReference type="Gene3D" id="3.40.1390.30">
    <property type="entry name" value="NIF3 (NGG1p interacting factor 3)-like"/>
    <property type="match status" value="2"/>
</dbReference>
<dbReference type="HOGENOM" id="CLU_037423_1_2_11"/>
<evidence type="ECO:0000256" key="6">
    <source>
        <dbReference type="PIRSR" id="PIRSR602678-1"/>
    </source>
</evidence>
<dbReference type="STRING" id="656024.FsymDg_3037"/>
<dbReference type="PIRSF" id="PIRSF037489">
    <property type="entry name" value="UCP037489_NIF3_YqfO"/>
    <property type="match status" value="1"/>
</dbReference>
<feature type="binding site" evidence="6">
    <location>
        <position position="281"/>
    </location>
    <ligand>
        <name>a divalent metal cation</name>
        <dbReference type="ChEBI" id="CHEBI:60240"/>
        <label>1</label>
    </ligand>
</feature>
<feature type="binding site" evidence="6">
    <location>
        <position position="277"/>
    </location>
    <ligand>
        <name>a divalent metal cation</name>
        <dbReference type="ChEBI" id="CHEBI:60240"/>
        <label>1</label>
    </ligand>
</feature>
<reference evidence="8 9" key="1">
    <citation type="submission" date="2011-05" db="EMBL/GenBank/DDBJ databases">
        <title>Complete sequence of chromosome of Frankia symbiont of Datisca glomerata.</title>
        <authorList>
            <consortium name="US DOE Joint Genome Institute"/>
            <person name="Lucas S."/>
            <person name="Han J."/>
            <person name="Lapidus A."/>
            <person name="Cheng J.-F."/>
            <person name="Goodwin L."/>
            <person name="Pitluck S."/>
            <person name="Peters L."/>
            <person name="Mikhailova N."/>
            <person name="Chertkov O."/>
            <person name="Teshima H."/>
            <person name="Han C."/>
            <person name="Tapia R."/>
            <person name="Land M."/>
            <person name="Hauser L."/>
            <person name="Kyrpides N."/>
            <person name="Ivanova N."/>
            <person name="Pagani I."/>
            <person name="Berry A."/>
            <person name="Pawlowski K."/>
            <person name="Persson T."/>
            <person name="Vanden Heuvel B."/>
            <person name="Benson D."/>
            <person name="Woyke T."/>
        </authorList>
    </citation>
    <scope>NUCLEOTIDE SEQUENCE [LARGE SCALE GENOMIC DNA]</scope>
    <source>
        <strain evidence="9">4085684</strain>
    </source>
</reference>
<comment type="similarity">
    <text evidence="1 5">Belongs to the GTP cyclohydrolase I type 2/NIF3 family.</text>
</comment>
<dbReference type="Proteomes" id="UP000001549">
    <property type="component" value="Chromosome"/>
</dbReference>
<keyword evidence="9" id="KW-1185">Reference proteome</keyword>
<dbReference type="FunFam" id="3.40.1390.30:FF:000001">
    <property type="entry name" value="GTP cyclohydrolase 1 type 2"/>
    <property type="match status" value="1"/>
</dbReference>
<feature type="binding site" evidence="6">
    <location>
        <position position="125"/>
    </location>
    <ligand>
        <name>a divalent metal cation</name>
        <dbReference type="ChEBI" id="CHEBI:60240"/>
        <label>1</label>
    </ligand>
</feature>
<dbReference type="InterPro" id="IPR036069">
    <property type="entry name" value="DUF34/NIF3_sf"/>
</dbReference>
<feature type="region of interest" description="Disordered" evidence="7">
    <location>
        <begin position="1"/>
        <end position="20"/>
    </location>
</feature>
<feature type="region of interest" description="Disordered" evidence="7">
    <location>
        <begin position="319"/>
        <end position="356"/>
    </location>
</feature>
<evidence type="ECO:0000313" key="8">
    <source>
        <dbReference type="EMBL" id="AEH10349.1"/>
    </source>
</evidence>
<feature type="region of interest" description="Disordered" evidence="7">
    <location>
        <begin position="144"/>
        <end position="188"/>
    </location>
</feature>
<dbReference type="SUPFAM" id="SSF102705">
    <property type="entry name" value="NIF3 (NGG1p interacting factor 3)-like"/>
    <property type="match status" value="1"/>
</dbReference>
<dbReference type="eggNOG" id="COG0327">
    <property type="taxonomic scope" value="Bacteria"/>
</dbReference>
<evidence type="ECO:0000256" key="4">
    <source>
        <dbReference type="ARBA" id="ARBA00022723"/>
    </source>
</evidence>
<dbReference type="GO" id="GO:0005737">
    <property type="term" value="C:cytoplasm"/>
    <property type="evidence" value="ECO:0007669"/>
    <property type="project" value="TreeGrafter"/>
</dbReference>
<evidence type="ECO:0000256" key="3">
    <source>
        <dbReference type="ARBA" id="ARBA00022112"/>
    </source>
</evidence>
<dbReference type="NCBIfam" id="TIGR00486">
    <property type="entry name" value="YbgI_SA1388"/>
    <property type="match status" value="1"/>
</dbReference>
<name>F8AXJ8_9ACTN</name>
<proteinExistence type="inferred from homology"/>
<gene>
    <name evidence="8" type="ordered locus">FsymDg_3037</name>
</gene>
<evidence type="ECO:0000256" key="2">
    <source>
        <dbReference type="ARBA" id="ARBA00011643"/>
    </source>
</evidence>
<dbReference type="InterPro" id="IPR002678">
    <property type="entry name" value="DUF34/NIF3"/>
</dbReference>
<dbReference type="KEGG" id="fsy:FsymDg_3037"/>
<dbReference type="InterPro" id="IPR017221">
    <property type="entry name" value="DUF34/NIF3_bac"/>
</dbReference>
<accession>F8AXJ8</accession>
<keyword evidence="4 5" id="KW-0479">Metal-binding</keyword>
<evidence type="ECO:0000256" key="1">
    <source>
        <dbReference type="ARBA" id="ARBA00006964"/>
    </source>
</evidence>
<sequence length="356" mass="36671">MLGAPGSQPGPSGLPADARRQQPSVAECVAELERCYPPSWAQSWDTVGLAVGDPNMPVQHVLFAVDPVVEVVREAVERGAQLLVTHHPLFLRGVHGVAETSAGGRVVATAIRGGVALFTAHTNADVACPGVSDALADALGLTAVEPLDGPPERPEKPAGPPARPGELGALGEEPPPGPVRSGNGGLGRVGELPRAEPLHVFCARVAAALPATAGGVRATGDPDRPVRRIAVCGGSGGELIGAAARAGADALVTADGRHHHVLDAVAAHDVALVDVAHWASEWPWLHIASARLRAGLAARGRTVNTTVSALVTDPWRWHAASPWPAGPDPDRAAGQGYGQRQGQGQVDDRDQGRDQR</sequence>
<evidence type="ECO:0000256" key="5">
    <source>
        <dbReference type="PIRNR" id="PIRNR037489"/>
    </source>
</evidence>
<dbReference type="GO" id="GO:0046872">
    <property type="term" value="F:metal ion binding"/>
    <property type="evidence" value="ECO:0007669"/>
    <property type="project" value="UniProtKB-UniRule"/>
</dbReference>
<feature type="binding site" evidence="6">
    <location>
        <position position="86"/>
    </location>
    <ligand>
        <name>a divalent metal cation</name>
        <dbReference type="ChEBI" id="CHEBI:60240"/>
        <label>1</label>
    </ligand>
</feature>
<evidence type="ECO:0000256" key="7">
    <source>
        <dbReference type="SAM" id="MobiDB-lite"/>
    </source>
</evidence>
<dbReference type="EMBL" id="CP002801">
    <property type="protein sequence ID" value="AEH10349.1"/>
    <property type="molecule type" value="Genomic_DNA"/>
</dbReference>
<protein>
    <recommendedName>
        <fullName evidence="3 5">GTP cyclohydrolase 1 type 2 homolog</fullName>
    </recommendedName>
</protein>
<dbReference type="AlphaFoldDB" id="F8AXJ8"/>
<dbReference type="PANTHER" id="PTHR13799:SF14">
    <property type="entry name" value="GTP CYCLOHYDROLASE 1 TYPE 2 HOMOLOG"/>
    <property type="match status" value="1"/>
</dbReference>
<dbReference type="PANTHER" id="PTHR13799">
    <property type="entry name" value="NGG1 INTERACTING FACTOR 3"/>
    <property type="match status" value="1"/>
</dbReference>